<dbReference type="PIRSF" id="PIRSF000501">
    <property type="entry name" value="DHPS_Campy_prd"/>
    <property type="match status" value="1"/>
</dbReference>
<keyword evidence="11" id="KW-1185">Reference proteome</keyword>
<evidence type="ECO:0000256" key="3">
    <source>
        <dbReference type="ARBA" id="ARBA00004763"/>
    </source>
</evidence>
<evidence type="ECO:0000256" key="6">
    <source>
        <dbReference type="ARBA" id="ARBA00022723"/>
    </source>
</evidence>
<dbReference type="InterPro" id="IPR045031">
    <property type="entry name" value="DHP_synth-like"/>
</dbReference>
<dbReference type="SUPFAM" id="SSF51717">
    <property type="entry name" value="Dihydropteroate synthetase-like"/>
    <property type="match status" value="1"/>
</dbReference>
<dbReference type="CDD" id="cd00739">
    <property type="entry name" value="DHPS"/>
    <property type="match status" value="1"/>
</dbReference>
<dbReference type="PANTHER" id="PTHR20941:SF1">
    <property type="entry name" value="FOLIC ACID SYNTHESIS PROTEIN FOL1"/>
    <property type="match status" value="1"/>
</dbReference>
<keyword evidence="8" id="KW-0289">Folate biosynthesis</keyword>
<evidence type="ECO:0000313" key="11">
    <source>
        <dbReference type="Proteomes" id="UP001321445"/>
    </source>
</evidence>
<dbReference type="PROSITE" id="PS00793">
    <property type="entry name" value="DHPS_2"/>
    <property type="match status" value="1"/>
</dbReference>
<dbReference type="InterPro" id="IPR006390">
    <property type="entry name" value="DHP_synth_dom"/>
</dbReference>
<dbReference type="PROSITE" id="PS50972">
    <property type="entry name" value="PTERIN_BINDING"/>
    <property type="match status" value="1"/>
</dbReference>
<keyword evidence="6" id="KW-0479">Metal-binding</keyword>
<dbReference type="InterPro" id="IPR011005">
    <property type="entry name" value="Dihydropteroate_synth-like_sf"/>
</dbReference>
<accession>A0ABN6WTE1</accession>
<dbReference type="Proteomes" id="UP001321445">
    <property type="component" value="Chromosome"/>
</dbReference>
<keyword evidence="7" id="KW-0460">Magnesium</keyword>
<organism evidence="10 11">
    <name type="scientific">Hydrogenimonas cancrithermarum</name>
    <dbReference type="NCBI Taxonomy" id="2993563"/>
    <lineage>
        <taxon>Bacteria</taxon>
        <taxon>Pseudomonadati</taxon>
        <taxon>Campylobacterota</taxon>
        <taxon>Epsilonproteobacteria</taxon>
        <taxon>Campylobacterales</taxon>
        <taxon>Hydrogenimonadaceae</taxon>
        <taxon>Hydrogenimonas</taxon>
    </lineage>
</organism>
<keyword evidence="5" id="KW-0808">Transferase</keyword>
<comment type="catalytic activity">
    <reaction evidence="1">
        <text>(7,8-dihydropterin-6-yl)methyl diphosphate + 4-aminobenzoate = 7,8-dihydropteroate + diphosphate</text>
        <dbReference type="Rhea" id="RHEA:19949"/>
        <dbReference type="ChEBI" id="CHEBI:17836"/>
        <dbReference type="ChEBI" id="CHEBI:17839"/>
        <dbReference type="ChEBI" id="CHEBI:33019"/>
        <dbReference type="ChEBI" id="CHEBI:72950"/>
        <dbReference type="EC" id="2.5.1.15"/>
    </reaction>
</comment>
<dbReference type="Pfam" id="PF00809">
    <property type="entry name" value="Pterin_bind"/>
    <property type="match status" value="1"/>
</dbReference>
<dbReference type="RefSeq" id="WP_286337452.1">
    <property type="nucleotide sequence ID" value="NZ_AP027370.1"/>
</dbReference>
<protein>
    <recommendedName>
        <fullName evidence="4">dihydropteroate synthase</fullName>
        <ecNumber evidence="4">2.5.1.15</ecNumber>
    </recommendedName>
</protein>
<comment type="cofactor">
    <cofactor evidence="2">
        <name>Mg(2+)</name>
        <dbReference type="ChEBI" id="CHEBI:18420"/>
    </cofactor>
</comment>
<proteinExistence type="predicted"/>
<comment type="pathway">
    <text evidence="3">Cofactor biosynthesis; tetrahydrofolate biosynthesis; 7,8-dihydrofolate from 2-amino-4-hydroxy-6-hydroxymethyl-7,8-dihydropteridine diphosphate and 4-aminobenzoate: step 1/2.</text>
</comment>
<dbReference type="InterPro" id="IPR000489">
    <property type="entry name" value="Pterin-binding_dom"/>
</dbReference>
<dbReference type="NCBIfam" id="TIGR01496">
    <property type="entry name" value="DHPS"/>
    <property type="match status" value="1"/>
</dbReference>
<feature type="domain" description="Pterin-binding" evidence="9">
    <location>
        <begin position="119"/>
        <end position="373"/>
    </location>
</feature>
<evidence type="ECO:0000256" key="1">
    <source>
        <dbReference type="ARBA" id="ARBA00000012"/>
    </source>
</evidence>
<reference evidence="10 11" key="1">
    <citation type="submission" date="2023-03" db="EMBL/GenBank/DDBJ databases">
        <title>Description of Hydrogenimonas sp. ISO32.</title>
        <authorList>
            <person name="Mino S."/>
            <person name="Fukazawa S."/>
            <person name="Sawabe T."/>
        </authorList>
    </citation>
    <scope>NUCLEOTIDE SEQUENCE [LARGE SCALE GENOMIC DNA]</scope>
    <source>
        <strain evidence="10 11">ISO32</strain>
    </source>
</reference>
<dbReference type="EC" id="2.5.1.15" evidence="4"/>
<dbReference type="Gene3D" id="3.20.20.20">
    <property type="entry name" value="Dihydropteroate synthase-like"/>
    <property type="match status" value="1"/>
</dbReference>
<evidence type="ECO:0000256" key="4">
    <source>
        <dbReference type="ARBA" id="ARBA00012458"/>
    </source>
</evidence>
<evidence type="ECO:0000313" key="10">
    <source>
        <dbReference type="EMBL" id="BDY12251.1"/>
    </source>
</evidence>
<evidence type="ECO:0000256" key="8">
    <source>
        <dbReference type="ARBA" id="ARBA00022909"/>
    </source>
</evidence>
<dbReference type="PANTHER" id="PTHR20941">
    <property type="entry name" value="FOLATE SYNTHESIS PROTEINS"/>
    <property type="match status" value="1"/>
</dbReference>
<gene>
    <name evidence="10" type="primary">folP</name>
    <name evidence="10" type="ORF">HCR_05630</name>
</gene>
<evidence type="ECO:0000256" key="5">
    <source>
        <dbReference type="ARBA" id="ARBA00022679"/>
    </source>
</evidence>
<name>A0ABN6WTE1_9BACT</name>
<evidence type="ECO:0000259" key="9">
    <source>
        <dbReference type="PROSITE" id="PS50972"/>
    </source>
</evidence>
<evidence type="ECO:0000256" key="7">
    <source>
        <dbReference type="ARBA" id="ARBA00022842"/>
    </source>
</evidence>
<sequence length="384" mass="43173">MKIYRIDTPLEKKKLLKQLECDKSGVAIMSKKMETLLFVIKDMPVGAANILKQDALALGAELAVPTGVVTCSQTHYDAVLMGTPRQLGYLVRKEKAQPFGLKKLAKELESFLHESRHMTKIMGVVNANDDSFYPGSRYKERTAVEAIWKMIEEGADIIDVGGVSSRPGSEPVGADEELKRLVPIVDTIRREKLFERARFSIDSYTPEVVAYALENGFSIVNDITGLRDERLGVLAKSYGAAYIVMHMQGTPQTMQKNPHYDHVVLDVDRFFMERIERAEKIGLGREEIILDVGIGFGKTLEHNLMLLKHMKHFTHFGCEVLIGASRKSMIHKIDPAPVEERLPGTLAIHLESIRRGASIVRCHDVKEHRQAIRVFEAIEEGEIL</sequence>
<evidence type="ECO:0000256" key="2">
    <source>
        <dbReference type="ARBA" id="ARBA00001946"/>
    </source>
</evidence>
<dbReference type="InterPro" id="IPR016227">
    <property type="entry name" value="Dihydropteroate_synthase_prd"/>
</dbReference>
<dbReference type="EMBL" id="AP027370">
    <property type="protein sequence ID" value="BDY12251.1"/>
    <property type="molecule type" value="Genomic_DNA"/>
</dbReference>